<accession>A0A023G8I7</accession>
<dbReference type="InterPro" id="IPR036084">
    <property type="entry name" value="Ser_inhib-like_sf"/>
</dbReference>
<dbReference type="SUPFAM" id="SSF57567">
    <property type="entry name" value="Serine protease inhibitors"/>
    <property type="match status" value="1"/>
</dbReference>
<protein>
    <submittedName>
        <fullName evidence="3">Putative tick til 14</fullName>
    </submittedName>
</protein>
<sequence>MKKTAPACILGLSILCAIVLQTKGQSGVQRPRTSGVDTNLPNYAWFPNPGSRWRPRCGRNQVYLRCQSSSCGEQRCSDLFNRPYWPPICTADCVNRCFCKRGFFRDHRRRCVTWKKCFRGMAVPFPAPKYGSTGRSD</sequence>
<feature type="domain" description="TIL" evidence="2">
    <location>
        <begin position="57"/>
        <end position="117"/>
    </location>
</feature>
<dbReference type="EMBL" id="GBBM01004897">
    <property type="protein sequence ID" value="JAC30521.1"/>
    <property type="molecule type" value="mRNA"/>
</dbReference>
<keyword evidence="1" id="KW-0732">Signal</keyword>
<evidence type="ECO:0000259" key="2">
    <source>
        <dbReference type="Pfam" id="PF01826"/>
    </source>
</evidence>
<reference evidence="3" key="1">
    <citation type="submission" date="2014-03" db="EMBL/GenBank/DDBJ databases">
        <title>The sialotranscriptome of Amblyomma triste, Amblyomma parvum and Amblyomma cajennense ticks, uncovered by 454-based RNA-seq.</title>
        <authorList>
            <person name="Garcia G.R."/>
            <person name="Gardinassi L.G."/>
            <person name="Ribeiro J.M."/>
            <person name="Anatriello E."/>
            <person name="Ferreira B.R."/>
            <person name="Moreira H.N."/>
            <person name="Mafra C."/>
            <person name="Olegario M.M."/>
            <person name="Szabo P.J."/>
            <person name="Miranda-Santos I.K."/>
            <person name="Maruyama S.R."/>
        </authorList>
    </citation>
    <scope>NUCLEOTIDE SEQUENCE</scope>
    <source>
        <strain evidence="3">Mato Grasso do Sul</strain>
        <tissue evidence="3">Salivary glands</tissue>
    </source>
</reference>
<dbReference type="InterPro" id="IPR002919">
    <property type="entry name" value="TIL_dom"/>
</dbReference>
<feature type="chain" id="PRO_5001518361" evidence="1">
    <location>
        <begin position="25"/>
        <end position="137"/>
    </location>
</feature>
<dbReference type="Pfam" id="PF01826">
    <property type="entry name" value="TIL"/>
    <property type="match status" value="1"/>
</dbReference>
<name>A0A023G8I7_AMBTT</name>
<proteinExistence type="evidence at transcript level"/>
<evidence type="ECO:0000256" key="1">
    <source>
        <dbReference type="SAM" id="SignalP"/>
    </source>
</evidence>
<evidence type="ECO:0000313" key="3">
    <source>
        <dbReference type="EMBL" id="JAC30521.1"/>
    </source>
</evidence>
<feature type="signal peptide" evidence="1">
    <location>
        <begin position="1"/>
        <end position="24"/>
    </location>
</feature>
<dbReference type="AlphaFoldDB" id="A0A023G8I7"/>
<organism evidence="3">
    <name type="scientific">Amblyomma triste</name>
    <name type="common">Neotropical tick</name>
    <dbReference type="NCBI Taxonomy" id="251400"/>
    <lineage>
        <taxon>Eukaryota</taxon>
        <taxon>Metazoa</taxon>
        <taxon>Ecdysozoa</taxon>
        <taxon>Arthropoda</taxon>
        <taxon>Chelicerata</taxon>
        <taxon>Arachnida</taxon>
        <taxon>Acari</taxon>
        <taxon>Parasitiformes</taxon>
        <taxon>Ixodida</taxon>
        <taxon>Ixodoidea</taxon>
        <taxon>Ixodidae</taxon>
        <taxon>Amblyomminae</taxon>
        <taxon>Amblyomma</taxon>
    </lineage>
</organism>
<dbReference type="CDD" id="cd19941">
    <property type="entry name" value="TIL"/>
    <property type="match status" value="1"/>
</dbReference>
<dbReference type="Gene3D" id="2.10.25.10">
    <property type="entry name" value="Laminin"/>
    <property type="match status" value="1"/>
</dbReference>